<reference evidence="2" key="1">
    <citation type="journal article" date="2023" name="G3 (Bethesda)">
        <title>Genome assembly and association tests identify interacting loci associated with vigor, precocity, and sex in interspecific pistachio rootstocks.</title>
        <authorList>
            <person name="Palmer W."/>
            <person name="Jacygrad E."/>
            <person name="Sagayaradj S."/>
            <person name="Cavanaugh K."/>
            <person name="Han R."/>
            <person name="Bertier L."/>
            <person name="Beede B."/>
            <person name="Kafkas S."/>
            <person name="Golino D."/>
            <person name="Preece J."/>
            <person name="Michelmore R."/>
        </authorList>
    </citation>
    <scope>NUCLEOTIDE SEQUENCE [LARGE SCALE GENOMIC DNA]</scope>
</reference>
<protein>
    <submittedName>
        <fullName evidence="1">Uncharacterized protein</fullName>
    </submittedName>
</protein>
<gene>
    <name evidence="1" type="ORF">Pint_25760</name>
</gene>
<proteinExistence type="predicted"/>
<dbReference type="Proteomes" id="UP001163603">
    <property type="component" value="Chromosome 7"/>
</dbReference>
<accession>A0ACC0YG49</accession>
<organism evidence="1 2">
    <name type="scientific">Pistacia integerrima</name>
    <dbReference type="NCBI Taxonomy" id="434235"/>
    <lineage>
        <taxon>Eukaryota</taxon>
        <taxon>Viridiplantae</taxon>
        <taxon>Streptophyta</taxon>
        <taxon>Embryophyta</taxon>
        <taxon>Tracheophyta</taxon>
        <taxon>Spermatophyta</taxon>
        <taxon>Magnoliopsida</taxon>
        <taxon>eudicotyledons</taxon>
        <taxon>Gunneridae</taxon>
        <taxon>Pentapetalae</taxon>
        <taxon>rosids</taxon>
        <taxon>malvids</taxon>
        <taxon>Sapindales</taxon>
        <taxon>Anacardiaceae</taxon>
        <taxon>Pistacia</taxon>
    </lineage>
</organism>
<evidence type="ECO:0000313" key="2">
    <source>
        <dbReference type="Proteomes" id="UP001163603"/>
    </source>
</evidence>
<evidence type="ECO:0000313" key="1">
    <source>
        <dbReference type="EMBL" id="KAJ0035783.1"/>
    </source>
</evidence>
<comment type="caution">
    <text evidence="1">The sequence shown here is derived from an EMBL/GenBank/DDBJ whole genome shotgun (WGS) entry which is preliminary data.</text>
</comment>
<name>A0ACC0YG49_9ROSI</name>
<sequence>MIVPTGFRFNPTDEELIEILERKVCGKQMPLHDNFIVEKNVYDHEPEELEWDRTMAVHKNERYYYCIRENDSREVSGRGWWKATSHVKKIYANNKCVVGYKRPLTFHRFTGNKRKRNKAIKTNWIMYEYGLESYTTEWRLCKIKYKGKQSVQEELENIRKGYGLSSDIISGERCSVMEMKSSSSSSVVFVDEEEERQPIMKSLEEVENKITSDDFISEKMQREDQEMNNEEEQQLMLYASYNYDPILTHITSSSNYDYFGDYNYNHQLEQLPYSVDELFPSFWS</sequence>
<dbReference type="EMBL" id="CM047742">
    <property type="protein sequence ID" value="KAJ0035783.1"/>
    <property type="molecule type" value="Genomic_DNA"/>
</dbReference>
<keyword evidence="2" id="KW-1185">Reference proteome</keyword>